<protein>
    <submittedName>
        <fullName evidence="1">Uncharacterized protein</fullName>
    </submittedName>
</protein>
<accession>A0A1G2I5P8</accession>
<proteinExistence type="predicted"/>
<evidence type="ECO:0000313" key="2">
    <source>
        <dbReference type="Proteomes" id="UP000179214"/>
    </source>
</evidence>
<sequence>MNTNSSVEVELSASEGHLLSRQLSDGRSLVLGKMVERTLAFQNILGSLRPLVDGFITSDEIFYFSRDLSHEEMRERLGRPDMIVKIGSTVNPINPSAHFVVTARDLDLAKKTAEFLTASLRGPIQEKIFIQIFVPKNSSAWIGQDWIGQEYFRIFPVYKEEGEGNLRRLKNDRLGSKYKNFNEP</sequence>
<evidence type="ECO:0000313" key="1">
    <source>
        <dbReference type="EMBL" id="OGZ69821.1"/>
    </source>
</evidence>
<gene>
    <name evidence="1" type="ORF">A3F47_01650</name>
</gene>
<organism evidence="1 2">
    <name type="scientific">Candidatus Staskawiczbacteria bacterium RIFCSPHIGHO2_12_FULL_38_11</name>
    <dbReference type="NCBI Taxonomy" id="1802209"/>
    <lineage>
        <taxon>Bacteria</taxon>
        <taxon>Candidatus Staskawicziibacteriota</taxon>
    </lineage>
</organism>
<dbReference type="EMBL" id="MHOV01000026">
    <property type="protein sequence ID" value="OGZ69821.1"/>
    <property type="molecule type" value="Genomic_DNA"/>
</dbReference>
<dbReference type="Proteomes" id="UP000179214">
    <property type="component" value="Unassembled WGS sequence"/>
</dbReference>
<reference evidence="1 2" key="1">
    <citation type="journal article" date="2016" name="Nat. Commun.">
        <title>Thousands of microbial genomes shed light on interconnected biogeochemical processes in an aquifer system.</title>
        <authorList>
            <person name="Anantharaman K."/>
            <person name="Brown C.T."/>
            <person name="Hug L.A."/>
            <person name="Sharon I."/>
            <person name="Castelle C.J."/>
            <person name="Probst A.J."/>
            <person name="Thomas B.C."/>
            <person name="Singh A."/>
            <person name="Wilkins M.J."/>
            <person name="Karaoz U."/>
            <person name="Brodie E.L."/>
            <person name="Williams K.H."/>
            <person name="Hubbard S.S."/>
            <person name="Banfield J.F."/>
        </authorList>
    </citation>
    <scope>NUCLEOTIDE SEQUENCE [LARGE SCALE GENOMIC DNA]</scope>
</reference>
<dbReference type="AlphaFoldDB" id="A0A1G2I5P8"/>
<name>A0A1G2I5P8_9BACT</name>
<comment type="caution">
    <text evidence="1">The sequence shown here is derived from an EMBL/GenBank/DDBJ whole genome shotgun (WGS) entry which is preliminary data.</text>
</comment>